<reference evidence="4 5" key="1">
    <citation type="journal article" date="2014" name="Appl. Environ. Microbiol.">
        <title>Comparative Genome Analysis of 'Candidatus Methanoplasma termitum' Indicates a New Mode of Energy Metabolism in the Seventh Order of Methanogens.</title>
        <authorList>
            <person name="Lang K."/>
            <person name="Schuldes J."/>
            <person name="Klingl A."/>
            <person name="Poehlein A."/>
            <person name="Daniel R."/>
            <person name="Brune A."/>
        </authorList>
    </citation>
    <scope>NUCLEOTIDE SEQUENCE [LARGE SCALE GENOMIC DNA]</scope>
    <source>
        <strain evidence="5">Mpt1</strain>
    </source>
</reference>
<evidence type="ECO:0000256" key="1">
    <source>
        <dbReference type="ARBA" id="ARBA00022679"/>
    </source>
</evidence>
<sequence>MQVSDIEGAYEILCSSLDEIFVKEVFFLFITGWPSGQLVAVNEFGDIAGFLSGARLTTDKSTISLFAVDPRYRKKGVGRRLMEEFRIRSMMDGRHNIQLELRDSNKIAAEFYKKMGFVPIEYLENFYNDGGNAVRMICSVYRS</sequence>
<evidence type="ECO:0000313" key="4">
    <source>
        <dbReference type="EMBL" id="AIZ56612.1"/>
    </source>
</evidence>
<dbReference type="EMBL" id="CP010070">
    <property type="protein sequence ID" value="AIZ56612.1"/>
    <property type="molecule type" value="Genomic_DNA"/>
</dbReference>
<feature type="domain" description="N-acetyltransferase" evidence="3">
    <location>
        <begin position="1"/>
        <end position="141"/>
    </location>
</feature>
<name>A0A0A7LEB1_9ARCH</name>
<dbReference type="PROSITE" id="PS51186">
    <property type="entry name" value="GNAT"/>
    <property type="match status" value="1"/>
</dbReference>
<dbReference type="InterPro" id="IPR016181">
    <property type="entry name" value="Acyl_CoA_acyltransferase"/>
</dbReference>
<dbReference type="HOGENOM" id="CLU_013985_23_0_2"/>
<evidence type="ECO:0000313" key="5">
    <source>
        <dbReference type="Proteomes" id="UP000030787"/>
    </source>
</evidence>
<dbReference type="GO" id="GO:0016747">
    <property type="term" value="F:acyltransferase activity, transferring groups other than amino-acyl groups"/>
    <property type="evidence" value="ECO:0007669"/>
    <property type="project" value="InterPro"/>
</dbReference>
<dbReference type="AlphaFoldDB" id="A0A0A7LEB1"/>
<protein>
    <submittedName>
        <fullName evidence="4">Ribosomal-protein-alanine N-acetyltransferase</fullName>
    </submittedName>
</protein>
<dbReference type="KEGG" id="mear:Mpt1_c07280"/>
<dbReference type="PANTHER" id="PTHR43420">
    <property type="entry name" value="ACETYLTRANSFERASE"/>
    <property type="match status" value="1"/>
</dbReference>
<keyword evidence="5" id="KW-1185">Reference proteome</keyword>
<proteinExistence type="predicted"/>
<keyword evidence="2" id="KW-0012">Acyltransferase</keyword>
<dbReference type="STRING" id="1577791.Mpt1_c07280"/>
<evidence type="ECO:0000259" key="3">
    <source>
        <dbReference type="PROSITE" id="PS51186"/>
    </source>
</evidence>
<evidence type="ECO:0000256" key="2">
    <source>
        <dbReference type="ARBA" id="ARBA00023315"/>
    </source>
</evidence>
<dbReference type="InterPro" id="IPR050680">
    <property type="entry name" value="YpeA/RimI_acetyltransf"/>
</dbReference>
<accession>A0A0A7LEB1</accession>
<dbReference type="Pfam" id="PF13673">
    <property type="entry name" value="Acetyltransf_10"/>
    <property type="match status" value="1"/>
</dbReference>
<keyword evidence="1 4" id="KW-0808">Transferase</keyword>
<organism evidence="4 5">
    <name type="scientific">Candidatus Methanoplasma termitum</name>
    <dbReference type="NCBI Taxonomy" id="1577791"/>
    <lineage>
        <taxon>Archaea</taxon>
        <taxon>Methanobacteriati</taxon>
        <taxon>Thermoplasmatota</taxon>
        <taxon>Thermoplasmata</taxon>
        <taxon>Methanomassiliicoccales</taxon>
        <taxon>Methanomassiliicoccaceae</taxon>
        <taxon>Candidatus Methanoplasma</taxon>
    </lineage>
</organism>
<dbReference type="SUPFAM" id="SSF55729">
    <property type="entry name" value="Acyl-CoA N-acyltransferases (Nat)"/>
    <property type="match status" value="1"/>
</dbReference>
<dbReference type="Gene3D" id="3.40.630.30">
    <property type="match status" value="1"/>
</dbReference>
<dbReference type="InterPro" id="IPR000182">
    <property type="entry name" value="GNAT_dom"/>
</dbReference>
<gene>
    <name evidence="4" type="ORF">Mpt1_c07280</name>
</gene>
<dbReference type="CDD" id="cd04301">
    <property type="entry name" value="NAT_SF"/>
    <property type="match status" value="1"/>
</dbReference>
<dbReference type="Proteomes" id="UP000030787">
    <property type="component" value="Chromosome"/>
</dbReference>